<organism evidence="3 4">
    <name type="scientific">Stylophora pistillata</name>
    <name type="common">Smooth cauliflower coral</name>
    <dbReference type="NCBI Taxonomy" id="50429"/>
    <lineage>
        <taxon>Eukaryota</taxon>
        <taxon>Metazoa</taxon>
        <taxon>Cnidaria</taxon>
        <taxon>Anthozoa</taxon>
        <taxon>Hexacorallia</taxon>
        <taxon>Scleractinia</taxon>
        <taxon>Astrocoeniina</taxon>
        <taxon>Pocilloporidae</taxon>
        <taxon>Stylophora</taxon>
    </lineage>
</organism>
<dbReference type="PANTHER" id="PTHR24024:SF18">
    <property type="entry name" value="SHORT-CHAIN COLLAGEN C4-LIKE"/>
    <property type="match status" value="1"/>
</dbReference>
<dbReference type="OrthoDB" id="10062678at2759"/>
<feature type="region of interest" description="Disordered" evidence="1">
    <location>
        <begin position="1"/>
        <end position="41"/>
    </location>
</feature>
<keyword evidence="2" id="KW-1133">Transmembrane helix</keyword>
<evidence type="ECO:0000256" key="1">
    <source>
        <dbReference type="SAM" id="MobiDB-lite"/>
    </source>
</evidence>
<feature type="compositionally biased region" description="Basic and acidic residues" evidence="1">
    <location>
        <begin position="140"/>
        <end position="154"/>
    </location>
</feature>
<feature type="region of interest" description="Disordered" evidence="1">
    <location>
        <begin position="196"/>
        <end position="247"/>
    </location>
</feature>
<keyword evidence="2" id="KW-0472">Membrane</keyword>
<dbReference type="EMBL" id="LSMT01000277">
    <property type="protein sequence ID" value="PFX21443.1"/>
    <property type="molecule type" value="Genomic_DNA"/>
</dbReference>
<sequence>MERRMASVENELQEISKKREEHNRPENETKGSLSSARTVKLSNDLRLNSSLRGRDGRDGTPGLSGPVELSELFVVRSFTVMEKLSDKERKPDRSYPSGKLGYLLLVVVIAGLIACVIFQFLTLASTERRLKEVEEKLSEVSREISKHNRSEMETNRLLSSTRHKRSANPKSNLSDLTKKLVALDSRTDNLLKELRQMSSLGGRDGRDGREGPAGPRGLPGPKGDVGRTGSTGPQGPPGPQGEKGQEVQGLSGVSYNHWGRTNCTGDATVVYTGFMGSAYYTHTGSGTNFVCLTKNPIYGKVIADFQGTASIHGTEYQTAGFPGLSNLNQHDAPCAVCYVRTRGSQIMIPGTNKCPLGWTSEYKGYLMTSHYDHAHPSEYVCVDESAEAVPGSHRDTNGALLFMVQGDCGHALTCGPYIHGHELTCVVCTK</sequence>
<feature type="region of interest" description="Disordered" evidence="1">
    <location>
        <begin position="140"/>
        <end position="173"/>
    </location>
</feature>
<feature type="compositionally biased region" description="Basic and acidic residues" evidence="1">
    <location>
        <begin position="14"/>
        <end position="29"/>
    </location>
</feature>
<evidence type="ECO:0000313" key="4">
    <source>
        <dbReference type="Proteomes" id="UP000225706"/>
    </source>
</evidence>
<keyword evidence="2" id="KW-0812">Transmembrane</keyword>
<evidence type="ECO:0000256" key="2">
    <source>
        <dbReference type="SAM" id="Phobius"/>
    </source>
</evidence>
<accession>A0A2B4RXE1</accession>
<evidence type="ECO:0000313" key="3">
    <source>
        <dbReference type="EMBL" id="PFX21443.1"/>
    </source>
</evidence>
<dbReference type="Pfam" id="PF01391">
    <property type="entry name" value="Collagen"/>
    <property type="match status" value="1"/>
</dbReference>
<name>A0A2B4RXE1_STYPI</name>
<comment type="caution">
    <text evidence="3">The sequence shown here is derived from an EMBL/GenBank/DDBJ whole genome shotgun (WGS) entry which is preliminary data.</text>
</comment>
<dbReference type="GO" id="GO:0005615">
    <property type="term" value="C:extracellular space"/>
    <property type="evidence" value="ECO:0007669"/>
    <property type="project" value="TreeGrafter"/>
</dbReference>
<gene>
    <name evidence="3" type="primary">CL46</name>
    <name evidence="3" type="ORF">AWC38_SpisGene14079</name>
</gene>
<dbReference type="AlphaFoldDB" id="A0A2B4RXE1"/>
<protein>
    <submittedName>
        <fullName evidence="3">Collectin-46</fullName>
    </submittedName>
</protein>
<proteinExistence type="predicted"/>
<dbReference type="InterPro" id="IPR008160">
    <property type="entry name" value="Collagen"/>
</dbReference>
<dbReference type="PANTHER" id="PTHR24024">
    <property type="entry name" value="PULMONARY SURFACTANT-ASSOCIATED PROTEIN A"/>
    <property type="match status" value="1"/>
</dbReference>
<dbReference type="Proteomes" id="UP000225706">
    <property type="component" value="Unassembled WGS sequence"/>
</dbReference>
<dbReference type="InterPro" id="IPR051077">
    <property type="entry name" value="Ca-dependent_lectin"/>
</dbReference>
<keyword evidence="4" id="KW-1185">Reference proteome</keyword>
<reference evidence="4" key="1">
    <citation type="journal article" date="2017" name="bioRxiv">
        <title>Comparative analysis of the genomes of Stylophora pistillata and Acropora digitifera provides evidence for extensive differences between species of corals.</title>
        <authorList>
            <person name="Voolstra C.R."/>
            <person name="Li Y."/>
            <person name="Liew Y.J."/>
            <person name="Baumgarten S."/>
            <person name="Zoccola D."/>
            <person name="Flot J.-F."/>
            <person name="Tambutte S."/>
            <person name="Allemand D."/>
            <person name="Aranda M."/>
        </authorList>
    </citation>
    <scope>NUCLEOTIDE SEQUENCE [LARGE SCALE GENOMIC DNA]</scope>
</reference>
<feature type="transmembrane region" description="Helical" evidence="2">
    <location>
        <begin position="100"/>
        <end position="121"/>
    </location>
</feature>